<evidence type="ECO:0000256" key="1">
    <source>
        <dbReference type="ARBA" id="ARBA00001713"/>
    </source>
</evidence>
<comment type="pathway">
    <text evidence="2">Carbohydrate degradation; pentose phosphate pathway; D-ribose 5-phosphate from D-ribulose 5-phosphate (non-oxidative stage): step 1/1.</text>
</comment>
<evidence type="ECO:0000256" key="3">
    <source>
        <dbReference type="ARBA" id="ARBA00008754"/>
    </source>
</evidence>
<sequence length="155" mass="16653">MRVYIGSDHAGYDLKNHLVGWLKDNGHDVVDCGPFVFDAEDDYPPFVLRAAAGVVAEPGSFGVVIGGSGNGEAIAANKVKGVRAALAWSDDTATLGRQHNDANVISIGARMHTEAEATRFVELFLATPYSGADRHTRRIDMLSDYERTGDLPPLP</sequence>
<evidence type="ECO:0000256" key="9">
    <source>
        <dbReference type="PIRSR" id="PIRSR005384-2"/>
    </source>
</evidence>
<dbReference type="GO" id="GO:0004751">
    <property type="term" value="F:ribose-5-phosphate isomerase activity"/>
    <property type="evidence" value="ECO:0007669"/>
    <property type="project" value="UniProtKB-EC"/>
</dbReference>
<feature type="binding site" evidence="9">
    <location>
        <position position="110"/>
    </location>
    <ligand>
        <name>D-ribulose 5-phosphate</name>
        <dbReference type="ChEBI" id="CHEBI:58121"/>
    </ligand>
</feature>
<dbReference type="NCBIfam" id="NF004051">
    <property type="entry name" value="PRK05571.1"/>
    <property type="match status" value="1"/>
</dbReference>
<evidence type="ECO:0000313" key="11">
    <source>
        <dbReference type="Proteomes" id="UP000308705"/>
    </source>
</evidence>
<dbReference type="PIRSF" id="PIRSF005384">
    <property type="entry name" value="RpiB_LacA_B"/>
    <property type="match status" value="1"/>
</dbReference>
<dbReference type="GO" id="GO:0009052">
    <property type="term" value="P:pentose-phosphate shunt, non-oxidative branch"/>
    <property type="evidence" value="ECO:0007669"/>
    <property type="project" value="TreeGrafter"/>
</dbReference>
<dbReference type="PANTHER" id="PTHR30345">
    <property type="entry name" value="RIBOSE-5-PHOSPHATE ISOMERASE B"/>
    <property type="match status" value="1"/>
</dbReference>
<evidence type="ECO:0000256" key="2">
    <source>
        <dbReference type="ARBA" id="ARBA00004988"/>
    </source>
</evidence>
<feature type="binding site" evidence="9">
    <location>
        <position position="134"/>
    </location>
    <ligand>
        <name>D-ribulose 5-phosphate</name>
        <dbReference type="ChEBI" id="CHEBI:58121"/>
    </ligand>
</feature>
<dbReference type="NCBIfam" id="TIGR02133">
    <property type="entry name" value="RPI_actino"/>
    <property type="match status" value="1"/>
</dbReference>
<dbReference type="InterPro" id="IPR003500">
    <property type="entry name" value="RpiB_LacA_LacB"/>
</dbReference>
<feature type="binding site" evidence="9">
    <location>
        <position position="138"/>
    </location>
    <ligand>
        <name>D-ribulose 5-phosphate</name>
        <dbReference type="ChEBI" id="CHEBI:58121"/>
    </ligand>
</feature>
<dbReference type="NCBIfam" id="TIGR00689">
    <property type="entry name" value="rpiB_lacA_lacB"/>
    <property type="match status" value="1"/>
</dbReference>
<evidence type="ECO:0000256" key="7">
    <source>
        <dbReference type="ARBA" id="ARBA00023235"/>
    </source>
</evidence>
<dbReference type="FunFam" id="3.40.1400.10:FF:000002">
    <property type="entry name" value="Ribose-5-phosphate isomerase B"/>
    <property type="match status" value="1"/>
</dbReference>
<dbReference type="InterPro" id="IPR036569">
    <property type="entry name" value="RpiB_LacA_LacB_sf"/>
</dbReference>
<feature type="binding site" evidence="9">
    <location>
        <begin position="67"/>
        <end position="71"/>
    </location>
    <ligand>
        <name>D-ribulose 5-phosphate</name>
        <dbReference type="ChEBI" id="CHEBI:58121"/>
    </ligand>
</feature>
<dbReference type="Pfam" id="PF02502">
    <property type="entry name" value="LacAB_rpiB"/>
    <property type="match status" value="1"/>
</dbReference>
<comment type="catalytic activity">
    <reaction evidence="1">
        <text>aldehydo-D-ribose 5-phosphate = D-ribulose 5-phosphate</text>
        <dbReference type="Rhea" id="RHEA:14657"/>
        <dbReference type="ChEBI" id="CHEBI:58121"/>
        <dbReference type="ChEBI" id="CHEBI:58273"/>
        <dbReference type="EC" id="5.3.1.6"/>
    </reaction>
</comment>
<feature type="binding site" evidence="9">
    <location>
        <begin position="8"/>
        <end position="9"/>
    </location>
    <ligand>
        <name>D-ribulose 5-phosphate</name>
        <dbReference type="ChEBI" id="CHEBI:58121"/>
    </ligand>
</feature>
<feature type="binding site" evidence="9">
    <location>
        <position position="100"/>
    </location>
    <ligand>
        <name>D-ribulose 5-phosphate</name>
        <dbReference type="ChEBI" id="CHEBI:58121"/>
    </ligand>
</feature>
<dbReference type="InterPro" id="IPR011860">
    <property type="entry name" value="Rib-5-P_Isoase_Actino"/>
</dbReference>
<dbReference type="OrthoDB" id="1778624at2"/>
<comment type="subunit">
    <text evidence="4">Homodimer.</text>
</comment>
<name>A0A4U3MH74_9ACTN</name>
<comment type="caution">
    <text evidence="10">The sequence shown here is derived from an EMBL/GenBank/DDBJ whole genome shotgun (WGS) entry which is preliminary data.</text>
</comment>
<dbReference type="Proteomes" id="UP000308705">
    <property type="component" value="Unassembled WGS sequence"/>
</dbReference>
<proteinExistence type="inferred from homology"/>
<evidence type="ECO:0000256" key="6">
    <source>
        <dbReference type="ARBA" id="ARBA00014007"/>
    </source>
</evidence>
<evidence type="ECO:0000256" key="4">
    <source>
        <dbReference type="ARBA" id="ARBA00011738"/>
    </source>
</evidence>
<dbReference type="EC" id="5.3.1.6" evidence="5"/>
<dbReference type="GO" id="GO:0019316">
    <property type="term" value="P:D-allose catabolic process"/>
    <property type="evidence" value="ECO:0007669"/>
    <property type="project" value="TreeGrafter"/>
</dbReference>
<evidence type="ECO:0000313" key="10">
    <source>
        <dbReference type="EMBL" id="TKK87317.1"/>
    </source>
</evidence>
<gene>
    <name evidence="10" type="ORF">FDA94_17575</name>
</gene>
<comment type="similarity">
    <text evidence="3">Belongs to the LacAB/RpiB family.</text>
</comment>
<dbReference type="SUPFAM" id="SSF89623">
    <property type="entry name" value="Ribose/Galactose isomerase RpiB/AlsB"/>
    <property type="match status" value="1"/>
</dbReference>
<dbReference type="PANTHER" id="PTHR30345:SF0">
    <property type="entry name" value="DNA DAMAGE-REPAIR_TOLERATION PROTEIN DRT102"/>
    <property type="match status" value="1"/>
</dbReference>
<keyword evidence="11" id="KW-1185">Reference proteome</keyword>
<protein>
    <recommendedName>
        <fullName evidence="6">Ribose-5-phosphate isomerase B</fullName>
        <ecNumber evidence="5">5.3.1.6</ecNumber>
    </recommendedName>
    <alternativeName>
        <fullName evidence="8">Phosphoriboisomerase B</fullName>
    </alternativeName>
</protein>
<evidence type="ECO:0000256" key="5">
    <source>
        <dbReference type="ARBA" id="ARBA00011959"/>
    </source>
</evidence>
<accession>A0A4U3MH74</accession>
<dbReference type="EMBL" id="SZQA01000016">
    <property type="protein sequence ID" value="TKK87317.1"/>
    <property type="molecule type" value="Genomic_DNA"/>
</dbReference>
<evidence type="ECO:0000256" key="8">
    <source>
        <dbReference type="ARBA" id="ARBA00032117"/>
    </source>
</evidence>
<keyword evidence="7 10" id="KW-0413">Isomerase</keyword>
<dbReference type="AlphaFoldDB" id="A0A4U3MH74"/>
<dbReference type="RefSeq" id="WP_137248157.1">
    <property type="nucleotide sequence ID" value="NZ_SZQA01000016.1"/>
</dbReference>
<dbReference type="Gene3D" id="3.40.1400.10">
    <property type="entry name" value="Sugar-phosphate isomerase, RpiB/LacA/LacB"/>
    <property type="match status" value="1"/>
</dbReference>
<reference evidence="10 11" key="1">
    <citation type="submission" date="2019-04" db="EMBL/GenBank/DDBJ databases">
        <title>Herbidospora sp. NEAU-GS14.nov., a novel actinomycete isolated from soil.</title>
        <authorList>
            <person name="Han L."/>
        </authorList>
    </citation>
    <scope>NUCLEOTIDE SEQUENCE [LARGE SCALE GENOMIC DNA]</scope>
    <source>
        <strain evidence="10 11">NEAU-GS14</strain>
    </source>
</reference>
<organism evidence="10 11">
    <name type="scientific">Herbidospora galbida</name>
    <dbReference type="NCBI Taxonomy" id="2575442"/>
    <lineage>
        <taxon>Bacteria</taxon>
        <taxon>Bacillati</taxon>
        <taxon>Actinomycetota</taxon>
        <taxon>Actinomycetes</taxon>
        <taxon>Streptosporangiales</taxon>
        <taxon>Streptosporangiaceae</taxon>
        <taxon>Herbidospora</taxon>
    </lineage>
</organism>